<proteinExistence type="predicted"/>
<name>A0A3S5ITY5_9TRYP</name>
<keyword evidence="3" id="KW-1185">Reference proteome</keyword>
<gene>
    <name evidence="2" type="ORF">Tco025E_02668</name>
</gene>
<feature type="compositionally biased region" description="Polar residues" evidence="1">
    <location>
        <begin position="206"/>
        <end position="221"/>
    </location>
</feature>
<accession>A0A3S5ITY5</accession>
<dbReference type="Proteomes" id="UP000284403">
    <property type="component" value="Unassembled WGS sequence"/>
</dbReference>
<evidence type="ECO:0000313" key="3">
    <source>
        <dbReference type="Proteomes" id="UP000284403"/>
    </source>
</evidence>
<dbReference type="OrthoDB" id="246956at2759"/>
<dbReference type="AlphaFoldDB" id="A0A3S5ITY5"/>
<evidence type="ECO:0000313" key="2">
    <source>
        <dbReference type="EMBL" id="RNF23964.1"/>
    </source>
</evidence>
<reference evidence="2 3" key="1">
    <citation type="journal article" date="2018" name="BMC Genomics">
        <title>Genomic comparison of Trypanosoma conorhini and Trypanosoma rangeli to Trypanosoma cruzi strains of high and low virulence.</title>
        <authorList>
            <person name="Bradwell K.R."/>
            <person name="Koparde V.N."/>
            <person name="Matveyev A.V."/>
            <person name="Serrano M.G."/>
            <person name="Alves J.M."/>
            <person name="Parikh H."/>
            <person name="Huang B."/>
            <person name="Lee V."/>
            <person name="Espinosa-Alvarez O."/>
            <person name="Ortiz P.A."/>
            <person name="Costa-Martins A.G."/>
            <person name="Teixeira M.M."/>
            <person name="Buck G.A."/>
        </authorList>
    </citation>
    <scope>NUCLEOTIDE SEQUENCE [LARGE SCALE GENOMIC DNA]</scope>
    <source>
        <strain evidence="2 3">025E</strain>
    </source>
</reference>
<feature type="region of interest" description="Disordered" evidence="1">
    <location>
        <begin position="197"/>
        <end position="255"/>
    </location>
</feature>
<dbReference type="EMBL" id="MKKU01000108">
    <property type="protein sequence ID" value="RNF23964.1"/>
    <property type="molecule type" value="Genomic_DNA"/>
</dbReference>
<protein>
    <submittedName>
        <fullName evidence="2">Uncharacterized protein</fullName>
    </submittedName>
</protein>
<dbReference type="RefSeq" id="XP_029230312.1">
    <property type="nucleotide sequence ID" value="XM_029369592.1"/>
</dbReference>
<sequence>MTCVRGADHYDWCAGFSAVLEGGTEKQLGYLWQRLLCSICSKEALAEAAGGPRVDWNPYRPARGEHVLQGVLNSEVYEWRSSVQLNSLCVVGRALLVGASPRSPLNPARHIKPFHIVANNSGTVINGLSSEGTGAQCSGRTGPSCDNDSVTMDAPCTENNKENVPCSTATQDAVDDIFEVLWGTVAVPWIMRRYASEHRTRRGTQETDAQDSSKTIVSSYGTDHGKRFSAKPTRSNDLVPNRRRPKTGPATHRGGAEGRILMALPLEKKTSSRLLHVVGAPNEEFVDMVKAKKNPVVAVKQAVHFPPDLGHSPTQKRVSSFRSTALASFKEAEAERRRSLLLGKPTTRRPSLQCKRKPSSGVLQPRESPSSGLRFGLRGQQNGFGGNILDRKLGIVRASPGSRGRKLAPLPRKANFPSPTNARRKKEEV</sequence>
<organism evidence="2 3">
    <name type="scientific">Trypanosoma conorhini</name>
    <dbReference type="NCBI Taxonomy" id="83891"/>
    <lineage>
        <taxon>Eukaryota</taxon>
        <taxon>Discoba</taxon>
        <taxon>Euglenozoa</taxon>
        <taxon>Kinetoplastea</taxon>
        <taxon>Metakinetoplastina</taxon>
        <taxon>Trypanosomatida</taxon>
        <taxon>Trypanosomatidae</taxon>
        <taxon>Trypanosoma</taxon>
    </lineage>
</organism>
<feature type="region of interest" description="Disordered" evidence="1">
    <location>
        <begin position="399"/>
        <end position="429"/>
    </location>
</feature>
<dbReference type="GeneID" id="40316279"/>
<evidence type="ECO:0000256" key="1">
    <source>
        <dbReference type="SAM" id="MobiDB-lite"/>
    </source>
</evidence>
<comment type="caution">
    <text evidence="2">The sequence shown here is derived from an EMBL/GenBank/DDBJ whole genome shotgun (WGS) entry which is preliminary data.</text>
</comment>
<feature type="region of interest" description="Disordered" evidence="1">
    <location>
        <begin position="334"/>
        <end position="379"/>
    </location>
</feature>